<proteinExistence type="predicted"/>
<evidence type="ECO:0000313" key="3">
    <source>
        <dbReference type="EMBL" id="GBO18657.1"/>
    </source>
</evidence>
<comment type="caution">
    <text evidence="3">The sequence shown here is derived from an EMBL/GenBank/DDBJ whole genome shotgun (WGS) entry which is preliminary data.</text>
</comment>
<dbReference type="Proteomes" id="UP000499080">
    <property type="component" value="Unassembled WGS sequence"/>
</dbReference>
<organism evidence="3 4">
    <name type="scientific">Araneus ventricosus</name>
    <name type="common">Orbweaver spider</name>
    <name type="synonym">Epeira ventricosa</name>
    <dbReference type="NCBI Taxonomy" id="182803"/>
    <lineage>
        <taxon>Eukaryota</taxon>
        <taxon>Metazoa</taxon>
        <taxon>Ecdysozoa</taxon>
        <taxon>Arthropoda</taxon>
        <taxon>Chelicerata</taxon>
        <taxon>Arachnida</taxon>
        <taxon>Araneae</taxon>
        <taxon>Araneomorphae</taxon>
        <taxon>Entelegynae</taxon>
        <taxon>Araneoidea</taxon>
        <taxon>Araneidae</taxon>
        <taxon>Araneus</taxon>
    </lineage>
</organism>
<dbReference type="EMBL" id="BGPR01042257">
    <property type="protein sequence ID" value="GBO18654.1"/>
    <property type="molecule type" value="Genomic_DNA"/>
</dbReference>
<name>A0A4Y2V4K6_ARAVE</name>
<feature type="non-terminal residue" evidence="3">
    <location>
        <position position="62"/>
    </location>
</feature>
<keyword evidence="4" id="KW-1185">Reference proteome</keyword>
<sequence length="62" mass="7232">MESSRLPSREGMEKAETQKEEKTEGEMDIRVPRGRESIHTKDVPLRGPSKRERYFRIASISK</sequence>
<evidence type="ECO:0000313" key="4">
    <source>
        <dbReference type="Proteomes" id="UP000499080"/>
    </source>
</evidence>
<gene>
    <name evidence="2" type="ORF">AVEN_242753_1</name>
    <name evidence="3" type="ORF">AVEN_76832_1</name>
</gene>
<dbReference type="AlphaFoldDB" id="A0A4Y2V4K6"/>
<reference evidence="3 4" key="1">
    <citation type="journal article" date="2019" name="Sci. Rep.">
        <title>Orb-weaving spider Araneus ventricosus genome elucidates the spidroin gene catalogue.</title>
        <authorList>
            <person name="Kono N."/>
            <person name="Nakamura H."/>
            <person name="Ohtoshi R."/>
            <person name="Moran D.A.P."/>
            <person name="Shinohara A."/>
            <person name="Yoshida Y."/>
            <person name="Fujiwara M."/>
            <person name="Mori M."/>
            <person name="Tomita M."/>
            <person name="Arakawa K."/>
        </authorList>
    </citation>
    <scope>NUCLEOTIDE SEQUENCE [LARGE SCALE GENOMIC DNA]</scope>
</reference>
<evidence type="ECO:0000313" key="2">
    <source>
        <dbReference type="EMBL" id="GBO18654.1"/>
    </source>
</evidence>
<dbReference type="EMBL" id="BGPR01042258">
    <property type="protein sequence ID" value="GBO18657.1"/>
    <property type="molecule type" value="Genomic_DNA"/>
</dbReference>
<accession>A0A4Y2V4K6</accession>
<feature type="compositionally biased region" description="Basic and acidic residues" evidence="1">
    <location>
        <begin position="7"/>
        <end position="46"/>
    </location>
</feature>
<protein>
    <submittedName>
        <fullName evidence="3">Uncharacterized protein</fullName>
    </submittedName>
</protein>
<feature type="region of interest" description="Disordered" evidence="1">
    <location>
        <begin position="1"/>
        <end position="46"/>
    </location>
</feature>
<evidence type="ECO:0000256" key="1">
    <source>
        <dbReference type="SAM" id="MobiDB-lite"/>
    </source>
</evidence>